<organism evidence="1 2">
    <name type="scientific">Streptomyces jumonjinensis</name>
    <dbReference type="NCBI Taxonomy" id="1945"/>
    <lineage>
        <taxon>Bacteria</taxon>
        <taxon>Bacillati</taxon>
        <taxon>Actinomycetota</taxon>
        <taxon>Actinomycetes</taxon>
        <taxon>Kitasatosporales</taxon>
        <taxon>Streptomycetaceae</taxon>
        <taxon>Streptomyces</taxon>
    </lineage>
</organism>
<reference evidence="1 2" key="1">
    <citation type="submission" date="2019-05" db="EMBL/GenBank/DDBJ databases">
        <title>Comparative genomics and metabolomics analyses of clavulanic acid producing Streptomyces species provides insight into specialized metabolism and evolution of beta-lactam biosynthetic gene clusters.</title>
        <authorList>
            <person name="Moore M.A."/>
            <person name="Cruz-Morales P."/>
            <person name="Barona Gomez F."/>
            <person name="Kapil T."/>
        </authorList>
    </citation>
    <scope>NUCLEOTIDE SEQUENCE [LARGE SCALE GENOMIC DNA]</scope>
    <source>
        <strain evidence="1 2">NRRL 5741</strain>
    </source>
</reference>
<gene>
    <name evidence="1" type="ORF">FF041_27935</name>
</gene>
<accession>A0A646KPP2</accession>
<keyword evidence="2" id="KW-1185">Reference proteome</keyword>
<dbReference type="RefSeq" id="WP_323392890.1">
    <property type="nucleotide sequence ID" value="NZ_JBEPDZ010000025.1"/>
</dbReference>
<comment type="caution">
    <text evidence="1">The sequence shown here is derived from an EMBL/GenBank/DDBJ whole genome shotgun (WGS) entry which is preliminary data.</text>
</comment>
<evidence type="ECO:0000313" key="1">
    <source>
        <dbReference type="EMBL" id="MQT03861.1"/>
    </source>
</evidence>
<dbReference type="Proteomes" id="UP000419138">
    <property type="component" value="Unassembled WGS sequence"/>
</dbReference>
<dbReference type="EMBL" id="VCLA01000180">
    <property type="protein sequence ID" value="MQT03861.1"/>
    <property type="molecule type" value="Genomic_DNA"/>
</dbReference>
<evidence type="ECO:0000313" key="2">
    <source>
        <dbReference type="Proteomes" id="UP000419138"/>
    </source>
</evidence>
<protein>
    <recommendedName>
        <fullName evidence="3">Head-tail adaptor protein</fullName>
    </recommendedName>
</protein>
<dbReference type="AlphaFoldDB" id="A0A646KPP2"/>
<evidence type="ECO:0008006" key="3">
    <source>
        <dbReference type="Google" id="ProtNLM"/>
    </source>
</evidence>
<name>A0A646KPP2_STRJU</name>
<sequence length="105" mass="11174">MSALPGFLLRHTVTVEPYIGSGPTGAAYGPPAQVRCFVDEQTRLVRGPSGDQVTSSSTFYARLETVCPAKSRITLPGGRRTVVIAALRRDGGGLPVPDHLEVQLQ</sequence>
<proteinExistence type="predicted"/>